<dbReference type="AlphaFoldDB" id="A0A6H2A491"/>
<evidence type="ECO:0000313" key="1">
    <source>
        <dbReference type="EMBL" id="QJA54461.1"/>
    </source>
</evidence>
<sequence length="99" mass="10999">MPVFVIDTDHKEIKSYTNADVFARNVRICLDSRESLTFKRVELPTGAVLGVAYGGWAGFIHPLPGHTWEYVRGDSNTPHDIQTVVDASRMDAFLAAAQH</sequence>
<organism evidence="1">
    <name type="scientific">viral metagenome</name>
    <dbReference type="NCBI Taxonomy" id="1070528"/>
    <lineage>
        <taxon>unclassified sequences</taxon>
        <taxon>metagenomes</taxon>
        <taxon>organismal metagenomes</taxon>
    </lineage>
</organism>
<proteinExistence type="predicted"/>
<accession>A0A6H2A491</accession>
<protein>
    <submittedName>
        <fullName evidence="1">Uncharacterized protein</fullName>
    </submittedName>
</protein>
<dbReference type="EMBL" id="MT144508">
    <property type="protein sequence ID" value="QJA54461.1"/>
    <property type="molecule type" value="Genomic_DNA"/>
</dbReference>
<reference evidence="1" key="1">
    <citation type="submission" date="2020-03" db="EMBL/GenBank/DDBJ databases">
        <title>The deep terrestrial virosphere.</title>
        <authorList>
            <person name="Holmfeldt K."/>
            <person name="Nilsson E."/>
            <person name="Simone D."/>
            <person name="Lopez-Fernandez M."/>
            <person name="Wu X."/>
            <person name="de Brujin I."/>
            <person name="Lundin D."/>
            <person name="Andersson A."/>
            <person name="Bertilsson S."/>
            <person name="Dopson M."/>
        </authorList>
    </citation>
    <scope>NUCLEOTIDE SEQUENCE</scope>
    <source>
        <strain evidence="1">TM448A04929</strain>
    </source>
</reference>
<gene>
    <name evidence="1" type="ORF">TM448A04929_0013</name>
</gene>
<name>A0A6H2A491_9ZZZZ</name>